<dbReference type="Pfam" id="PF01960">
    <property type="entry name" value="ArgJ"/>
    <property type="match status" value="2"/>
</dbReference>
<feature type="chain" id="PRO_5023449232" description="Arginine biosynthesis bifunctional protein ArgJ alpha chain" evidence="8">
    <location>
        <begin position="1"/>
        <end position="268"/>
    </location>
</feature>
<comment type="function">
    <text evidence="8">Catalyzes two activities which are involved in the cyclic version of arginine biosynthesis: the synthesis of N-acetylglutamate from glutamate and acetyl-CoA as the acetyl donor, and of ornithine by transacetylation between N(2)-acetylornithine and glutamate.</text>
</comment>
<comment type="catalytic activity">
    <reaction evidence="8">
        <text>N(2)-acetyl-L-ornithine + L-glutamate = N-acetyl-L-glutamate + L-ornithine</text>
        <dbReference type="Rhea" id="RHEA:15349"/>
        <dbReference type="ChEBI" id="CHEBI:29985"/>
        <dbReference type="ChEBI" id="CHEBI:44337"/>
        <dbReference type="ChEBI" id="CHEBI:46911"/>
        <dbReference type="ChEBI" id="CHEBI:57805"/>
        <dbReference type="EC" id="2.3.1.35"/>
    </reaction>
</comment>
<dbReference type="GO" id="GO:0006592">
    <property type="term" value="P:ornithine biosynthetic process"/>
    <property type="evidence" value="ECO:0007669"/>
    <property type="project" value="TreeGrafter"/>
</dbReference>
<feature type="binding site" evidence="8">
    <location>
        <position position="156"/>
    </location>
    <ligand>
        <name>substrate</name>
    </ligand>
</feature>
<dbReference type="AlphaFoldDB" id="A0A4U8S987"/>
<keyword evidence="8" id="KW-0963">Cytoplasm</keyword>
<dbReference type="InterPro" id="IPR042195">
    <property type="entry name" value="ArgJ_beta_C"/>
</dbReference>
<feature type="binding site" evidence="8">
    <location>
        <position position="481"/>
    </location>
    <ligand>
        <name>substrate</name>
    </ligand>
</feature>
<dbReference type="Gene3D" id="3.60.70.12">
    <property type="entry name" value="L-amino peptidase D-ALA esterase/amidase"/>
    <property type="match status" value="2"/>
</dbReference>
<dbReference type="SUPFAM" id="SSF56266">
    <property type="entry name" value="DmpA/ArgJ-like"/>
    <property type="match status" value="2"/>
</dbReference>
<dbReference type="GO" id="GO:0006526">
    <property type="term" value="P:L-arginine biosynthetic process"/>
    <property type="evidence" value="ECO:0007669"/>
    <property type="project" value="UniProtKB-UniRule"/>
</dbReference>
<evidence type="ECO:0000256" key="2">
    <source>
        <dbReference type="ARBA" id="ARBA00011475"/>
    </source>
</evidence>
<comment type="similarity">
    <text evidence="1 8">Belongs to the ArgJ family.</text>
</comment>
<organism evidence="9 10">
    <name type="scientific">Helicobacter trogontum</name>
    <dbReference type="NCBI Taxonomy" id="50960"/>
    <lineage>
        <taxon>Bacteria</taxon>
        <taxon>Pseudomonadati</taxon>
        <taxon>Campylobacterota</taxon>
        <taxon>Epsilonproteobacteria</taxon>
        <taxon>Campylobacterales</taxon>
        <taxon>Helicobacteraceae</taxon>
        <taxon>Helicobacter</taxon>
    </lineage>
</organism>
<keyword evidence="6 8" id="KW-0068">Autocatalytic cleavage</keyword>
<dbReference type="GO" id="GO:0004042">
    <property type="term" value="F:L-glutamate N-acetyltransferase activity"/>
    <property type="evidence" value="ECO:0007669"/>
    <property type="project" value="UniProtKB-UniRule"/>
</dbReference>
<evidence type="ECO:0000313" key="9">
    <source>
        <dbReference type="EMBL" id="TLD82519.1"/>
    </source>
</evidence>
<evidence type="ECO:0000256" key="3">
    <source>
        <dbReference type="ARBA" id="ARBA00022571"/>
    </source>
</evidence>
<sequence>MVTQVKLRAKKNTKLPKGFELSGVKANIKYKNRLDLALICSHEPCKSAGVWTKNSVQAACITHNKAKIQNDIHAVMINSGCANACTGKQGEENCQISAEALAEVLHIDPKHVLLASTGVIGVQLPMSRILKAIPKLVTQKNNSKDSVKLASRAIMTTDTFPKTFGITCQLEGSSGLDSNDLNTAHSEDKIAGKTEANSSKKVQDSKVDAQYAKEAKSCETNVNNMQVQLDCQSQQAYNKKAKAGKRCSHKFRIFGMAKGSGMIHPNMATMLGFILTDIAISKELLQEALSEINAQTFNQISVDGDTSTNDMVVVLANGAAKNEMISSKNADYEIFKKALRKVCVNLAKKIARDGEGATHLLEVSIKNAQSLEQAQTLSKAIIGSNLVKTAIFGKDANWGRIICAMGYSNADFDANKFNLAFASKKGKITIVKDGVGTTFSEDKAKSILSADTIKILIDLQDGTYSAKAWGCDLSYDYIKINADYRS</sequence>
<reference evidence="9 10" key="1">
    <citation type="journal article" date="2014" name="Genome Announc.">
        <title>Draft genome sequences of eight enterohepatic helicobacter species isolated from both laboratory and wild rodents.</title>
        <authorList>
            <person name="Sheh A."/>
            <person name="Shen Z."/>
            <person name="Fox J.G."/>
        </authorList>
    </citation>
    <scope>NUCLEOTIDE SEQUENCE [LARGE SCALE GENOMIC DNA]</scope>
    <source>
        <strain evidence="9 10">ATCC 700114</strain>
    </source>
</reference>
<feature type="binding site" evidence="8">
    <location>
        <position position="355"/>
    </location>
    <ligand>
        <name>substrate</name>
    </ligand>
</feature>
<feature type="chain" id="PRO_5023449231" description="Arginine biosynthesis bifunctional protein ArgJ beta chain" evidence="8">
    <location>
        <begin position="269"/>
        <end position="486"/>
    </location>
</feature>
<evidence type="ECO:0000256" key="7">
    <source>
        <dbReference type="ARBA" id="ARBA00023315"/>
    </source>
</evidence>
<keyword evidence="5 8" id="KW-0808">Transferase</keyword>
<dbReference type="Proteomes" id="UP000029878">
    <property type="component" value="Unassembled WGS sequence"/>
</dbReference>
<evidence type="ECO:0000256" key="8">
    <source>
        <dbReference type="HAMAP-Rule" id="MF_01106"/>
    </source>
</evidence>
<comment type="subunit">
    <text evidence="2 8">Heterotetramer of two alpha and two beta chains.</text>
</comment>
<dbReference type="Gene3D" id="3.10.20.340">
    <property type="entry name" value="ArgJ beta chain, C-terminal domain"/>
    <property type="match status" value="1"/>
</dbReference>
<dbReference type="RefSeq" id="WP_034344519.1">
    <property type="nucleotide sequence ID" value="NZ_FZNG01000032.1"/>
</dbReference>
<dbReference type="HAMAP" id="MF_01106">
    <property type="entry name" value="ArgJ"/>
    <property type="match status" value="1"/>
</dbReference>
<keyword evidence="3 8" id="KW-0055">Arginine biosynthesis</keyword>
<dbReference type="NCBIfam" id="TIGR00120">
    <property type="entry name" value="ArgJ"/>
    <property type="match status" value="1"/>
</dbReference>
<feature type="binding site" evidence="8">
    <location>
        <position position="486"/>
    </location>
    <ligand>
        <name>substrate</name>
    </ligand>
</feature>
<dbReference type="GO" id="GO:0004358">
    <property type="term" value="F:L-glutamate N-acetyltransferase activity, acting on acetyl-L-ornithine as donor"/>
    <property type="evidence" value="ECO:0007669"/>
    <property type="project" value="UniProtKB-UniRule"/>
</dbReference>
<dbReference type="PANTHER" id="PTHR23100:SF0">
    <property type="entry name" value="ARGININE BIOSYNTHESIS BIFUNCTIONAL PROTEIN ARGJ, MITOCHONDRIAL"/>
    <property type="match status" value="1"/>
</dbReference>
<keyword evidence="4 8" id="KW-0028">Amino-acid biosynthesis</keyword>
<proteinExistence type="inferred from homology"/>
<feature type="binding site" evidence="8">
    <location>
        <position position="269"/>
    </location>
    <ligand>
        <name>substrate</name>
    </ligand>
</feature>
<comment type="subcellular location">
    <subcellularLocation>
        <location evidence="8">Cytoplasm</location>
    </subcellularLocation>
</comment>
<feature type="site" description="Cleavage; by autolysis" evidence="8">
    <location>
        <begin position="268"/>
        <end position="269"/>
    </location>
</feature>
<dbReference type="EC" id="2.3.1.1" evidence="8"/>
<evidence type="ECO:0000256" key="1">
    <source>
        <dbReference type="ARBA" id="ARBA00006774"/>
    </source>
</evidence>
<feature type="site" description="Involved in the stabilization of negative charge on the oxyanion by the formation of the oxyanion hole" evidence="8">
    <location>
        <position position="118"/>
    </location>
</feature>
<feature type="active site" description="Nucleophile" evidence="8">
    <location>
        <position position="269"/>
    </location>
</feature>
<dbReference type="InterPro" id="IPR002813">
    <property type="entry name" value="Arg_biosynth_ArgJ"/>
</dbReference>
<protein>
    <recommendedName>
        <fullName evidence="8">Arginine biosynthesis bifunctional protein ArgJ</fullName>
    </recommendedName>
    <domain>
        <recommendedName>
            <fullName evidence="8">Glutamate N-acetyltransferase</fullName>
            <ecNumber evidence="8">2.3.1.35</ecNumber>
        </recommendedName>
        <alternativeName>
            <fullName evidence="8">Ornithine acetyltransferase</fullName>
            <shortName evidence="8">OATase</shortName>
        </alternativeName>
        <alternativeName>
            <fullName evidence="8">Ornithine transacetylase</fullName>
        </alternativeName>
    </domain>
    <domain>
        <recommendedName>
            <fullName evidence="8">Amino-acid acetyltransferase</fullName>
            <ecNumber evidence="8">2.3.1.1</ecNumber>
        </recommendedName>
        <alternativeName>
            <fullName evidence="8">N-acetylglutamate synthase</fullName>
            <shortName evidence="8">AGSase</shortName>
        </alternativeName>
    </domain>
    <component>
        <recommendedName>
            <fullName evidence="8">Arginine biosynthesis bifunctional protein ArgJ alpha chain</fullName>
        </recommendedName>
    </component>
    <component>
        <recommendedName>
            <fullName evidence="8">Arginine biosynthesis bifunctional protein ArgJ beta chain</fullName>
        </recommendedName>
    </component>
</protein>
<evidence type="ECO:0000256" key="5">
    <source>
        <dbReference type="ARBA" id="ARBA00022679"/>
    </source>
</evidence>
<keyword evidence="7 8" id="KW-0012">Acyltransferase</keyword>
<dbReference type="EMBL" id="JRPL02000019">
    <property type="protein sequence ID" value="TLD82519.1"/>
    <property type="molecule type" value="Genomic_DNA"/>
</dbReference>
<dbReference type="InterPro" id="IPR016117">
    <property type="entry name" value="ArgJ-like_dom_sf"/>
</dbReference>
<gene>
    <name evidence="8 9" type="primary">argJ</name>
    <name evidence="9" type="ORF">LS81_007580</name>
</gene>
<dbReference type="EC" id="2.3.1.35" evidence="8"/>
<feature type="site" description="Involved in the stabilization of negative charge on the oxyanion by the formation of the oxyanion hole" evidence="8">
    <location>
        <position position="117"/>
    </location>
</feature>
<dbReference type="UniPathway" id="UPA00068">
    <property type="reaction ID" value="UER00106"/>
</dbReference>
<dbReference type="FunFam" id="3.10.20.340:FF:000001">
    <property type="entry name" value="Arginine biosynthesis bifunctional protein ArgJ, chloroplastic"/>
    <property type="match status" value="1"/>
</dbReference>
<comment type="catalytic activity">
    <reaction evidence="8">
        <text>L-glutamate + acetyl-CoA = N-acetyl-L-glutamate + CoA + H(+)</text>
        <dbReference type="Rhea" id="RHEA:24292"/>
        <dbReference type="ChEBI" id="CHEBI:15378"/>
        <dbReference type="ChEBI" id="CHEBI:29985"/>
        <dbReference type="ChEBI" id="CHEBI:44337"/>
        <dbReference type="ChEBI" id="CHEBI:57287"/>
        <dbReference type="ChEBI" id="CHEBI:57288"/>
        <dbReference type="EC" id="2.3.1.1"/>
    </reaction>
</comment>
<dbReference type="GO" id="GO:0005737">
    <property type="term" value="C:cytoplasm"/>
    <property type="evidence" value="ECO:0007669"/>
    <property type="project" value="UniProtKB-SubCell"/>
</dbReference>
<name>A0A4U8S987_9HELI</name>
<dbReference type="PANTHER" id="PTHR23100">
    <property type="entry name" value="ARGININE BIOSYNTHESIS BIFUNCTIONAL PROTEIN ARGJ"/>
    <property type="match status" value="1"/>
</dbReference>
<evidence type="ECO:0000313" key="10">
    <source>
        <dbReference type="Proteomes" id="UP000029878"/>
    </source>
</evidence>
<evidence type="ECO:0000256" key="4">
    <source>
        <dbReference type="ARBA" id="ARBA00022605"/>
    </source>
</evidence>
<comment type="caution">
    <text evidence="9">The sequence shown here is derived from an EMBL/GenBank/DDBJ whole genome shotgun (WGS) entry which is preliminary data.</text>
</comment>
<keyword evidence="8" id="KW-0511">Multifunctional enzyme</keyword>
<feature type="binding site" evidence="8">
    <location>
        <position position="258"/>
    </location>
    <ligand>
        <name>substrate</name>
    </ligand>
</feature>
<comment type="pathway">
    <text evidence="8">Amino-acid biosynthesis; L-arginine biosynthesis; L-ornithine and N-acetyl-L-glutamate from L-glutamate and N(2)-acetyl-L-ornithine (cyclic): step 1/1.</text>
</comment>
<evidence type="ECO:0000256" key="6">
    <source>
        <dbReference type="ARBA" id="ARBA00022813"/>
    </source>
</evidence>
<dbReference type="OrthoDB" id="9804242at2"/>
<comment type="pathway">
    <text evidence="8">Amino-acid biosynthesis; L-arginine biosynthesis; N(2)-acetyl-L-ornithine from L-glutamate: step 1/4.</text>
</comment>
<accession>A0A4U8S987</accession>
<dbReference type="CDD" id="cd02152">
    <property type="entry name" value="OAT"/>
    <property type="match status" value="1"/>
</dbReference>